<dbReference type="SUPFAM" id="SSF53850">
    <property type="entry name" value="Periplasmic binding protein-like II"/>
    <property type="match status" value="1"/>
</dbReference>
<evidence type="ECO:0000256" key="9">
    <source>
        <dbReference type="ARBA" id="ARBA00023136"/>
    </source>
</evidence>
<dbReference type="InterPro" id="IPR050811">
    <property type="entry name" value="Phosphate_ABC_transporter"/>
</dbReference>
<evidence type="ECO:0000313" key="15">
    <source>
        <dbReference type="Proteomes" id="UP000051589"/>
    </source>
</evidence>
<dbReference type="GO" id="GO:0005886">
    <property type="term" value="C:plasma membrane"/>
    <property type="evidence" value="ECO:0007669"/>
    <property type="project" value="UniProtKB-SubCell"/>
</dbReference>
<evidence type="ECO:0000256" key="8">
    <source>
        <dbReference type="ARBA" id="ARBA00022729"/>
    </source>
</evidence>
<keyword evidence="15" id="KW-1185">Reference proteome</keyword>
<keyword evidence="5 12" id="KW-0813">Transport</keyword>
<evidence type="ECO:0000256" key="5">
    <source>
        <dbReference type="ARBA" id="ARBA00022448"/>
    </source>
</evidence>
<evidence type="ECO:0000256" key="10">
    <source>
        <dbReference type="ARBA" id="ARBA00023139"/>
    </source>
</evidence>
<evidence type="ECO:0000256" key="6">
    <source>
        <dbReference type="ARBA" id="ARBA00022475"/>
    </source>
</evidence>
<dbReference type="PATRIC" id="fig|1423803.3.peg.157"/>
<protein>
    <recommendedName>
        <fullName evidence="12">Phosphate-binding protein</fullName>
    </recommendedName>
</protein>
<name>A0A0R2DH62_9LACO</name>
<reference evidence="14 15" key="1">
    <citation type="journal article" date="2015" name="Genome Announc.">
        <title>Expanding the biotechnology potential of lactobacilli through comparative genomics of 213 strains and associated genera.</title>
        <authorList>
            <person name="Sun Z."/>
            <person name="Harris H.M."/>
            <person name="McCann A."/>
            <person name="Guo C."/>
            <person name="Argimon S."/>
            <person name="Zhang W."/>
            <person name="Yang X."/>
            <person name="Jeffery I.B."/>
            <person name="Cooney J.C."/>
            <person name="Kagawa T.F."/>
            <person name="Liu W."/>
            <person name="Song Y."/>
            <person name="Salvetti E."/>
            <person name="Wrobel A."/>
            <person name="Rasinkangas P."/>
            <person name="Parkhill J."/>
            <person name="Rea M.C."/>
            <person name="O'Sullivan O."/>
            <person name="Ritari J."/>
            <person name="Douillard F.P."/>
            <person name="Paul Ross R."/>
            <person name="Yang R."/>
            <person name="Briner A.E."/>
            <person name="Felis G.E."/>
            <person name="de Vos W.M."/>
            <person name="Barrangou R."/>
            <person name="Klaenhammer T.R."/>
            <person name="Caufield P.W."/>
            <person name="Cui Y."/>
            <person name="Zhang H."/>
            <person name="O'Toole P.W."/>
        </authorList>
    </citation>
    <scope>NUCLEOTIDE SEQUENCE [LARGE SCALE GENOMIC DNA]</scope>
    <source>
        <strain evidence="14 15">DSM 21775</strain>
    </source>
</reference>
<dbReference type="PANTHER" id="PTHR30570">
    <property type="entry name" value="PERIPLASMIC PHOSPHATE BINDING COMPONENT OF PHOSPHATE ABC TRANSPORTER"/>
    <property type="match status" value="1"/>
</dbReference>
<evidence type="ECO:0000256" key="1">
    <source>
        <dbReference type="ARBA" id="ARBA00002841"/>
    </source>
</evidence>
<keyword evidence="6 12" id="KW-1003">Cell membrane</keyword>
<dbReference type="EMBL" id="AYZH01000001">
    <property type="protein sequence ID" value="KRN03374.1"/>
    <property type="molecule type" value="Genomic_DNA"/>
</dbReference>
<proteinExistence type="inferred from homology"/>
<evidence type="ECO:0000256" key="7">
    <source>
        <dbReference type="ARBA" id="ARBA00022592"/>
    </source>
</evidence>
<comment type="function">
    <text evidence="12">Involved in the system for phosphate transport across the cytoplasmic membrane.</text>
</comment>
<evidence type="ECO:0000256" key="2">
    <source>
        <dbReference type="ARBA" id="ARBA00004193"/>
    </source>
</evidence>
<dbReference type="Pfam" id="PF12849">
    <property type="entry name" value="PBP_like_2"/>
    <property type="match status" value="1"/>
</dbReference>
<dbReference type="AlphaFoldDB" id="A0A0R2DH62"/>
<comment type="similarity">
    <text evidence="3 12">Belongs to the PstS family.</text>
</comment>
<evidence type="ECO:0000256" key="3">
    <source>
        <dbReference type="ARBA" id="ARBA00008725"/>
    </source>
</evidence>
<dbReference type="CDD" id="cd13653">
    <property type="entry name" value="PBP2_phosphate_like_1"/>
    <property type="match status" value="1"/>
</dbReference>
<dbReference type="FunFam" id="3.40.190.10:FF:000107">
    <property type="entry name" value="Phosphate ABC transporter, phosphate-binding protein"/>
    <property type="match status" value="1"/>
</dbReference>
<sequence length="313" mass="33127">MWWFYNILKRHGVTEMNNGSKLAMGIAAISLLLVGCGKATSSTSSKSSSSSQALSGKVTAVGSTALQPLAAKAGTNFTTKNSKVTLTVQGGGSGTGLSQVQAGAVSIGDSDIFAEEKDGIKADKLTDHKVAVVGMAPVVNKDTGVKNLKMAQLKQIFTGKITNWKEVGGKDQKIVIVNRAQGSGTRATFENAVLKGATAVKSQEQDSNGAVQKIVSSTPGAISYLAFSYFTNKLQAVSINNVTPTDNNVENNKWKIWSYEHMYTKGKPDAATAAFLTYMNSKTVQDSLVKDMGYISIHDMKVAKDAKGVVTQN</sequence>
<comment type="caution">
    <text evidence="14">The sequence shown here is derived from an EMBL/GenBank/DDBJ whole genome shotgun (WGS) entry which is preliminary data.</text>
</comment>
<comment type="subcellular location">
    <subcellularLocation>
        <location evidence="2 12">Cell membrane</location>
        <topology evidence="2 12">Lipid-anchor</topology>
    </subcellularLocation>
</comment>
<dbReference type="NCBIfam" id="TIGR02136">
    <property type="entry name" value="ptsS_2"/>
    <property type="match status" value="1"/>
</dbReference>
<feature type="domain" description="PBP" evidence="13">
    <location>
        <begin position="48"/>
        <end position="281"/>
    </location>
</feature>
<organism evidence="14 15">
    <name type="scientific">Levilactobacillus senmaizukei DSM 21775 = NBRC 103853</name>
    <dbReference type="NCBI Taxonomy" id="1423803"/>
    <lineage>
        <taxon>Bacteria</taxon>
        <taxon>Bacillati</taxon>
        <taxon>Bacillota</taxon>
        <taxon>Bacilli</taxon>
        <taxon>Lactobacillales</taxon>
        <taxon>Lactobacillaceae</taxon>
        <taxon>Levilactobacillus</taxon>
    </lineage>
</organism>
<accession>A0A0R2DH62</accession>
<comment type="subunit">
    <text evidence="4 12">The complex is composed of two ATP-binding proteins (PstB), two transmembrane proteins (PstC and PstA) and a solute-binding protein (PstS).</text>
</comment>
<gene>
    <name evidence="14" type="ORF">FD13_GL000158</name>
</gene>
<keyword evidence="9" id="KW-0472">Membrane</keyword>
<dbReference type="InterPro" id="IPR024370">
    <property type="entry name" value="PBP_domain"/>
</dbReference>
<dbReference type="GO" id="GO:0042301">
    <property type="term" value="F:phosphate ion binding"/>
    <property type="evidence" value="ECO:0007669"/>
    <property type="project" value="UniProtKB-UniRule"/>
</dbReference>
<dbReference type="Proteomes" id="UP000051589">
    <property type="component" value="Unassembled WGS sequence"/>
</dbReference>
<evidence type="ECO:0000256" key="4">
    <source>
        <dbReference type="ARBA" id="ARBA00011529"/>
    </source>
</evidence>
<evidence type="ECO:0000313" key="14">
    <source>
        <dbReference type="EMBL" id="KRN03374.1"/>
    </source>
</evidence>
<evidence type="ECO:0000256" key="12">
    <source>
        <dbReference type="RuleBase" id="RU367119"/>
    </source>
</evidence>
<evidence type="ECO:0000256" key="11">
    <source>
        <dbReference type="ARBA" id="ARBA00023288"/>
    </source>
</evidence>
<dbReference type="InterPro" id="IPR011862">
    <property type="entry name" value="Phos-bd"/>
</dbReference>
<dbReference type="Gene3D" id="3.40.190.10">
    <property type="entry name" value="Periplasmic binding protein-like II"/>
    <property type="match status" value="2"/>
</dbReference>
<dbReference type="STRING" id="1423803.FD13_GL000158"/>
<keyword evidence="11 12" id="KW-0449">Lipoprotein</keyword>
<evidence type="ECO:0000259" key="13">
    <source>
        <dbReference type="Pfam" id="PF12849"/>
    </source>
</evidence>
<keyword evidence="8" id="KW-0732">Signal</keyword>
<comment type="function">
    <text evidence="1">Part of the ABC transporter complex PstSACB involved in phosphate import.</text>
</comment>
<dbReference type="GO" id="GO:0006817">
    <property type="term" value="P:phosphate ion transport"/>
    <property type="evidence" value="ECO:0007669"/>
    <property type="project" value="UniProtKB-UniRule"/>
</dbReference>
<keyword evidence="10 12" id="KW-0564">Palmitate</keyword>
<keyword evidence="7 12" id="KW-0592">Phosphate transport</keyword>
<dbReference type="PANTHER" id="PTHR30570:SF4">
    <property type="entry name" value="PHOSPHATE-BINDING PROTEIN PSTS 1"/>
    <property type="match status" value="1"/>
</dbReference>